<dbReference type="EMBL" id="VZBQ01000059">
    <property type="protein sequence ID" value="MQN89353.1"/>
    <property type="molecule type" value="Genomic_DNA"/>
</dbReference>
<dbReference type="Gene3D" id="3.90.550.10">
    <property type="entry name" value="Spore Coat Polysaccharide Biosynthesis Protein SpsA, Chain A"/>
    <property type="match status" value="1"/>
</dbReference>
<evidence type="ECO:0000259" key="1">
    <source>
        <dbReference type="Pfam" id="PF00535"/>
    </source>
</evidence>
<feature type="domain" description="Glycosyltransferase 2-like" evidence="1">
    <location>
        <begin position="9"/>
        <end position="137"/>
    </location>
</feature>
<accession>A0A646HGZ1</accession>
<dbReference type="Pfam" id="PF00535">
    <property type="entry name" value="Glycos_transf_2"/>
    <property type="match status" value="1"/>
</dbReference>
<comment type="caution">
    <text evidence="2">The sequence shown here is derived from an EMBL/GenBank/DDBJ whole genome shotgun (WGS) entry which is preliminary data.</text>
</comment>
<reference evidence="3" key="1">
    <citation type="submission" date="2019-09" db="EMBL/GenBank/DDBJ databases">
        <title>Distinct polysaccharide growth profiles of human intestinal Prevotella copri isolates.</title>
        <authorList>
            <person name="Fehlner-Peach H."/>
            <person name="Magnabosco C."/>
            <person name="Raghavan V."/>
            <person name="Scher J.U."/>
            <person name="Tett A."/>
            <person name="Cox L.M."/>
            <person name="Gottsegen C."/>
            <person name="Watters A."/>
            <person name="Wiltshire- Gordon J.D."/>
            <person name="Segata N."/>
            <person name="Bonneau R."/>
            <person name="Littman D.R."/>
        </authorList>
    </citation>
    <scope>NUCLEOTIDE SEQUENCE [LARGE SCALE GENOMIC DNA]</scope>
    <source>
        <strain evidence="3">iP54</strain>
    </source>
</reference>
<evidence type="ECO:0000313" key="3">
    <source>
        <dbReference type="Proteomes" id="UP000420635"/>
    </source>
</evidence>
<dbReference type="PANTHER" id="PTHR43685:SF2">
    <property type="entry name" value="GLYCOSYLTRANSFERASE 2-LIKE DOMAIN-CONTAINING PROTEIN"/>
    <property type="match status" value="1"/>
</dbReference>
<dbReference type="Proteomes" id="UP000420635">
    <property type="component" value="Unassembled WGS sequence"/>
</dbReference>
<organism evidence="2 3">
    <name type="scientific">Segatella copri</name>
    <dbReference type="NCBI Taxonomy" id="165179"/>
    <lineage>
        <taxon>Bacteria</taxon>
        <taxon>Pseudomonadati</taxon>
        <taxon>Bacteroidota</taxon>
        <taxon>Bacteroidia</taxon>
        <taxon>Bacteroidales</taxon>
        <taxon>Prevotellaceae</taxon>
        <taxon>Segatella</taxon>
    </lineage>
</organism>
<dbReference type="InterPro" id="IPR001173">
    <property type="entry name" value="Glyco_trans_2-like"/>
</dbReference>
<protein>
    <submittedName>
        <fullName evidence="2">Glycosyltransferase</fullName>
    </submittedName>
</protein>
<dbReference type="SUPFAM" id="SSF53448">
    <property type="entry name" value="Nucleotide-diphospho-sugar transferases"/>
    <property type="match status" value="1"/>
</dbReference>
<dbReference type="InterPro" id="IPR050834">
    <property type="entry name" value="Glycosyltransf_2"/>
</dbReference>
<dbReference type="RefSeq" id="WP_153113122.1">
    <property type="nucleotide sequence ID" value="NZ_VZAS01000071.1"/>
</dbReference>
<proteinExistence type="predicted"/>
<evidence type="ECO:0000313" key="2">
    <source>
        <dbReference type="EMBL" id="MQN89353.1"/>
    </source>
</evidence>
<gene>
    <name evidence="2" type="ORF">F7D59_05660</name>
</gene>
<dbReference type="PANTHER" id="PTHR43685">
    <property type="entry name" value="GLYCOSYLTRANSFERASE"/>
    <property type="match status" value="1"/>
</dbReference>
<name>A0A646HGZ1_9BACT</name>
<dbReference type="InterPro" id="IPR029044">
    <property type="entry name" value="Nucleotide-diphossugar_trans"/>
</dbReference>
<dbReference type="AlphaFoldDB" id="A0A646HGZ1"/>
<sequence>MDTKYKICAVVVTFNRKELLINCLNAINEQTYKPHTVIIVDNASTDGTKDLVKQNGYCNIMLNGINYQYLLLPNNQGGAGGFYNGIKTAYESEENFDAVWVMDDDGIPDCLQLNEMIPYLNKYDFISPLVIAKEDNTKMAFYDCSVKEYQSRAKENIVHDNANPFNGILFSRKLISQVKYPKKEMFIWGDEINYWLRCKKDGFSPITVISAIHIHPKDRQTLGKTRLNKMIRITDVDWKLYCLIRNKTYNKFQDSILGGIKGCFVDYLDYSYYYKSKNQHKDTLILSAIFDAIFNRWNNLKKWK</sequence>